<dbReference type="SUPFAM" id="SSF55874">
    <property type="entry name" value="ATPase domain of HSP90 chaperone/DNA topoisomerase II/histidine kinase"/>
    <property type="match status" value="1"/>
</dbReference>
<dbReference type="GO" id="GO:0005524">
    <property type="term" value="F:ATP binding"/>
    <property type="evidence" value="ECO:0007669"/>
    <property type="project" value="UniProtKB-KW"/>
</dbReference>
<dbReference type="PANTHER" id="PTHR35526:SF3">
    <property type="entry name" value="ANTI-SIGMA-F FACTOR RSBW"/>
    <property type="match status" value="1"/>
</dbReference>
<protein>
    <submittedName>
        <fullName evidence="3">ATP-binding protein</fullName>
    </submittedName>
</protein>
<keyword evidence="3" id="KW-0067">ATP-binding</keyword>
<gene>
    <name evidence="3" type="ORF">QRX60_33235</name>
</gene>
<dbReference type="InterPro" id="IPR003594">
    <property type="entry name" value="HATPase_dom"/>
</dbReference>
<sequence length="249" mass="26452">MLGTLDFEVASQPRYTLVTVTGGLHLGSYRRLRDGLLEVAADEPEAVIAGIDGLDLDAVAPVGVFGLVARRLGTWPGIPFALAGTASRTQALRENGIHRQVAIGEDVGSAERALCKPSRRQAELVLPRGPEASAMARAAVREACAQWEVPQFVYDGILVAGELATNAAQHTTSTATLRLDLRRGRLTIAVLDDDPRPAVLLPRPRPGAAGLGLHIVARSAEKWGCSSRWSGGKVVWAVLTSERRCGEPG</sequence>
<dbReference type="EMBL" id="CP127295">
    <property type="protein sequence ID" value="WIX98899.1"/>
    <property type="molecule type" value="Genomic_DNA"/>
</dbReference>
<organism evidence="3 4">
    <name type="scientific">Amycolatopsis mongoliensis</name>
    <dbReference type="NCBI Taxonomy" id="715475"/>
    <lineage>
        <taxon>Bacteria</taxon>
        <taxon>Bacillati</taxon>
        <taxon>Actinomycetota</taxon>
        <taxon>Actinomycetes</taxon>
        <taxon>Pseudonocardiales</taxon>
        <taxon>Pseudonocardiaceae</taxon>
        <taxon>Amycolatopsis</taxon>
    </lineage>
</organism>
<evidence type="ECO:0000313" key="3">
    <source>
        <dbReference type="EMBL" id="WIX98899.1"/>
    </source>
</evidence>
<dbReference type="PANTHER" id="PTHR35526">
    <property type="entry name" value="ANTI-SIGMA-F FACTOR RSBW-RELATED"/>
    <property type="match status" value="1"/>
</dbReference>
<keyword evidence="1" id="KW-0808">Transferase</keyword>
<accession>A0A9Y2JJJ4</accession>
<dbReference type="KEGG" id="amog:QRX60_33235"/>
<dbReference type="InterPro" id="IPR050267">
    <property type="entry name" value="Anti-sigma-factor_SerPK"/>
</dbReference>
<keyword evidence="4" id="KW-1185">Reference proteome</keyword>
<keyword evidence="3" id="KW-0547">Nucleotide-binding</keyword>
<dbReference type="Proteomes" id="UP001239397">
    <property type="component" value="Chromosome"/>
</dbReference>
<dbReference type="InterPro" id="IPR036890">
    <property type="entry name" value="HATPase_C_sf"/>
</dbReference>
<dbReference type="CDD" id="cd16936">
    <property type="entry name" value="HATPase_RsbW-like"/>
    <property type="match status" value="1"/>
</dbReference>
<dbReference type="RefSeq" id="WP_285995382.1">
    <property type="nucleotide sequence ID" value="NZ_CP127295.1"/>
</dbReference>
<dbReference type="GO" id="GO:0004674">
    <property type="term" value="F:protein serine/threonine kinase activity"/>
    <property type="evidence" value="ECO:0007669"/>
    <property type="project" value="UniProtKB-KW"/>
</dbReference>
<dbReference type="Pfam" id="PF13581">
    <property type="entry name" value="HATPase_c_2"/>
    <property type="match status" value="1"/>
</dbReference>
<reference evidence="3 4" key="1">
    <citation type="submission" date="2023-06" db="EMBL/GenBank/DDBJ databases">
        <authorList>
            <person name="Oyuntsetseg B."/>
            <person name="Kim S.B."/>
        </authorList>
    </citation>
    <scope>NUCLEOTIDE SEQUENCE [LARGE SCALE GENOMIC DNA]</scope>
    <source>
        <strain evidence="3 4">4-36</strain>
    </source>
</reference>
<evidence type="ECO:0000313" key="4">
    <source>
        <dbReference type="Proteomes" id="UP001239397"/>
    </source>
</evidence>
<evidence type="ECO:0000259" key="2">
    <source>
        <dbReference type="Pfam" id="PF13581"/>
    </source>
</evidence>
<dbReference type="AlphaFoldDB" id="A0A9Y2JJJ4"/>
<dbReference type="Gene3D" id="3.30.565.10">
    <property type="entry name" value="Histidine kinase-like ATPase, C-terminal domain"/>
    <property type="match status" value="1"/>
</dbReference>
<name>A0A9Y2JJJ4_9PSEU</name>
<evidence type="ECO:0000256" key="1">
    <source>
        <dbReference type="ARBA" id="ARBA00022527"/>
    </source>
</evidence>
<proteinExistence type="predicted"/>
<keyword evidence="1" id="KW-0723">Serine/threonine-protein kinase</keyword>
<keyword evidence="1" id="KW-0418">Kinase</keyword>
<feature type="domain" description="Histidine kinase/HSP90-like ATPase" evidence="2">
    <location>
        <begin position="130"/>
        <end position="236"/>
    </location>
</feature>